<evidence type="ECO:0000256" key="5">
    <source>
        <dbReference type="ARBA" id="ARBA00023015"/>
    </source>
</evidence>
<evidence type="ECO:0000259" key="10">
    <source>
        <dbReference type="PROSITE" id="PS50808"/>
    </source>
</evidence>
<evidence type="ECO:0000256" key="6">
    <source>
        <dbReference type="ARBA" id="ARBA00023163"/>
    </source>
</evidence>
<name>A0A7N0UZP1_KALFE</name>
<dbReference type="InterPro" id="IPR036236">
    <property type="entry name" value="Znf_C2H2_sf"/>
</dbReference>
<evidence type="ECO:0000313" key="11">
    <source>
        <dbReference type="EnsemblPlants" id="Kaladp0095s0304.1.v1.1.CDS.1"/>
    </source>
</evidence>
<feature type="region of interest" description="Disordered" evidence="9">
    <location>
        <begin position="1"/>
        <end position="66"/>
    </location>
</feature>
<dbReference type="AlphaFoldDB" id="A0A7N0UZP1"/>
<evidence type="ECO:0000256" key="9">
    <source>
        <dbReference type="SAM" id="MobiDB-lite"/>
    </source>
</evidence>
<dbReference type="Gramene" id="Kaladp0095s0304.1.v1.1">
    <property type="protein sequence ID" value="Kaladp0095s0304.1.v1.1.CDS.1"/>
    <property type="gene ID" value="Kaladp0095s0304.v1.1"/>
</dbReference>
<keyword evidence="7" id="KW-0539">Nucleus</keyword>
<dbReference type="InterPro" id="IPR012337">
    <property type="entry name" value="RNaseH-like_sf"/>
</dbReference>
<dbReference type="GO" id="GO:0005634">
    <property type="term" value="C:nucleus"/>
    <property type="evidence" value="ECO:0007669"/>
    <property type="project" value="UniProtKB-SubCell"/>
</dbReference>
<keyword evidence="3 8" id="KW-0863">Zinc-finger</keyword>
<evidence type="ECO:0000256" key="4">
    <source>
        <dbReference type="ARBA" id="ARBA00022833"/>
    </source>
</evidence>
<evidence type="ECO:0000256" key="8">
    <source>
        <dbReference type="PROSITE-ProRule" id="PRU00027"/>
    </source>
</evidence>
<feature type="compositionally biased region" description="Polar residues" evidence="9">
    <location>
        <begin position="29"/>
        <end position="47"/>
    </location>
</feature>
<evidence type="ECO:0000256" key="1">
    <source>
        <dbReference type="ARBA" id="ARBA00004123"/>
    </source>
</evidence>
<dbReference type="EnsemblPlants" id="Kaladp0095s0304.1.v1.1">
    <property type="protein sequence ID" value="Kaladp0095s0304.1.v1.1.CDS.1"/>
    <property type="gene ID" value="Kaladp0095s0304.v1.1"/>
</dbReference>
<feature type="domain" description="BED-type" evidence="10">
    <location>
        <begin position="65"/>
        <end position="116"/>
    </location>
</feature>
<dbReference type="Proteomes" id="UP000594263">
    <property type="component" value="Unplaced"/>
</dbReference>
<dbReference type="SUPFAM" id="SSF57667">
    <property type="entry name" value="beta-beta-alpha zinc fingers"/>
    <property type="match status" value="1"/>
</dbReference>
<organism evidence="11 12">
    <name type="scientific">Kalanchoe fedtschenkoi</name>
    <name type="common">Lavender scallops</name>
    <name type="synonym">South American air plant</name>
    <dbReference type="NCBI Taxonomy" id="63787"/>
    <lineage>
        <taxon>Eukaryota</taxon>
        <taxon>Viridiplantae</taxon>
        <taxon>Streptophyta</taxon>
        <taxon>Embryophyta</taxon>
        <taxon>Tracheophyta</taxon>
        <taxon>Spermatophyta</taxon>
        <taxon>Magnoliopsida</taxon>
        <taxon>eudicotyledons</taxon>
        <taxon>Gunneridae</taxon>
        <taxon>Pentapetalae</taxon>
        <taxon>Saxifragales</taxon>
        <taxon>Crassulaceae</taxon>
        <taxon>Kalanchoe</taxon>
    </lineage>
</organism>
<keyword evidence="12" id="KW-1185">Reference proteome</keyword>
<dbReference type="PANTHER" id="PTHR46481">
    <property type="entry name" value="ZINC FINGER BED DOMAIN-CONTAINING PROTEIN 4"/>
    <property type="match status" value="1"/>
</dbReference>
<keyword evidence="5" id="KW-0805">Transcription regulation</keyword>
<comment type="subcellular location">
    <subcellularLocation>
        <location evidence="1">Nucleus</location>
    </subcellularLocation>
</comment>
<evidence type="ECO:0000256" key="3">
    <source>
        <dbReference type="ARBA" id="ARBA00022771"/>
    </source>
</evidence>
<evidence type="ECO:0000313" key="12">
    <source>
        <dbReference type="Proteomes" id="UP000594263"/>
    </source>
</evidence>
<accession>A0A7N0UZP1</accession>
<dbReference type="PROSITE" id="PS50808">
    <property type="entry name" value="ZF_BED"/>
    <property type="match status" value="1"/>
</dbReference>
<dbReference type="GO" id="GO:0003677">
    <property type="term" value="F:DNA binding"/>
    <property type="evidence" value="ECO:0007669"/>
    <property type="project" value="InterPro"/>
</dbReference>
<sequence>MEDDLVRGDNIVNPTDSSQLLDVGESRAESPSNRNMTATQNETTTQIRDQEDAAENSGYGRRPRKKVSKVWDDFEEHKVGDILMGIKCKHCKHVFKASTSGTTTQYKRHLQTCPRRSLVLSGQPQLSFQVGSSTGNNLQPWKYDHSRIRELMSHMVMVHELPFRFAEYEVFNMLMKESHPDFRKVSRTTLKNDCIVSYNNEKKRLMTLLNSVKRVSITTDIWRSGQKIEYMVITCHFVSEWKLHKRVLSFCHIPPPHNGVVVCEALNHCLNDWNLTNKLATVTADNATYNDVAIRKLKDVLSYQRKVPFDGVFFHVRCCAHIINLLVQDGLNDIEDIIHNVRETVKHIDKSSHRIKMFGDVVKSWHVH</sequence>
<dbReference type="OMA" id="NTHMRIC"/>
<proteinExistence type="predicted"/>
<dbReference type="GO" id="GO:0009791">
    <property type="term" value="P:post-embryonic development"/>
    <property type="evidence" value="ECO:0007669"/>
    <property type="project" value="UniProtKB-ARBA"/>
</dbReference>
<dbReference type="GO" id="GO:0008270">
    <property type="term" value="F:zinc ion binding"/>
    <property type="evidence" value="ECO:0007669"/>
    <property type="project" value="UniProtKB-KW"/>
</dbReference>
<dbReference type="SMART" id="SM00614">
    <property type="entry name" value="ZnF_BED"/>
    <property type="match status" value="1"/>
</dbReference>
<evidence type="ECO:0000256" key="7">
    <source>
        <dbReference type="ARBA" id="ARBA00023242"/>
    </source>
</evidence>
<dbReference type="Pfam" id="PF02892">
    <property type="entry name" value="zf-BED"/>
    <property type="match status" value="1"/>
</dbReference>
<keyword evidence="2" id="KW-0479">Metal-binding</keyword>
<keyword evidence="6" id="KW-0804">Transcription</keyword>
<keyword evidence="4" id="KW-0862">Zinc</keyword>
<dbReference type="InterPro" id="IPR052035">
    <property type="entry name" value="ZnF_BED_domain_contain"/>
</dbReference>
<dbReference type="PANTHER" id="PTHR46481:SF10">
    <property type="entry name" value="ZINC FINGER BED DOMAIN-CONTAINING PROTEIN 39"/>
    <property type="match status" value="1"/>
</dbReference>
<protein>
    <recommendedName>
        <fullName evidence="10">BED-type domain-containing protein</fullName>
    </recommendedName>
</protein>
<evidence type="ECO:0000256" key="2">
    <source>
        <dbReference type="ARBA" id="ARBA00022723"/>
    </source>
</evidence>
<reference evidence="11" key="1">
    <citation type="submission" date="2021-01" db="UniProtKB">
        <authorList>
            <consortium name="EnsemblPlants"/>
        </authorList>
    </citation>
    <scope>IDENTIFICATION</scope>
</reference>
<dbReference type="InterPro" id="IPR003656">
    <property type="entry name" value="Znf_BED"/>
</dbReference>
<dbReference type="SUPFAM" id="SSF53098">
    <property type="entry name" value="Ribonuclease H-like"/>
    <property type="match status" value="1"/>
</dbReference>